<dbReference type="InterPro" id="IPR040557">
    <property type="entry name" value="VIP1_N"/>
</dbReference>
<organism evidence="13 15">
    <name type="scientific">Rotaria sordida</name>
    <dbReference type="NCBI Taxonomy" id="392033"/>
    <lineage>
        <taxon>Eukaryota</taxon>
        <taxon>Metazoa</taxon>
        <taxon>Spiralia</taxon>
        <taxon>Gnathifera</taxon>
        <taxon>Rotifera</taxon>
        <taxon>Eurotatoria</taxon>
        <taxon>Bdelloidea</taxon>
        <taxon>Philodinida</taxon>
        <taxon>Philodinidae</taxon>
        <taxon>Rotaria</taxon>
    </lineage>
</organism>
<evidence type="ECO:0000256" key="4">
    <source>
        <dbReference type="ARBA" id="ARBA00022679"/>
    </source>
</evidence>
<evidence type="ECO:0000313" key="13">
    <source>
        <dbReference type="EMBL" id="CAF1480370.1"/>
    </source>
</evidence>
<dbReference type="GO" id="GO:0000828">
    <property type="term" value="F:inositol hexakisphosphate kinase activity"/>
    <property type="evidence" value="ECO:0007669"/>
    <property type="project" value="TreeGrafter"/>
</dbReference>
<gene>
    <name evidence="14" type="ORF">JBS370_LOCUS33966</name>
    <name evidence="13" type="ORF">ZHD862_LOCUS36535</name>
</gene>
<dbReference type="InterPro" id="IPR000560">
    <property type="entry name" value="His_Pase_clade-2"/>
</dbReference>
<feature type="region of interest" description="Disordered" evidence="11">
    <location>
        <begin position="1"/>
        <end position="23"/>
    </location>
</feature>
<evidence type="ECO:0000313" key="14">
    <source>
        <dbReference type="EMBL" id="CAF4150520.1"/>
    </source>
</evidence>
<feature type="domain" description="VIP1 N-terminal" evidence="12">
    <location>
        <begin position="45"/>
        <end position="134"/>
    </location>
</feature>
<sequence>MSENNSYIRQDDSGGESVNGDENDDICDGHDLSDFDDSEDNRSIIIVGICAQWKKVKAKPMEEILHRLEQFEFIRLIIFSEAMIHESPIEDWPFCHVLISFHSKGFPLAKTQQYARLHKPFLINDLDKQWDIMDRVKVHEILKDAGIAQPRYDGTWQTLSVVNEQDDQIEIDGEIFHKPFVEKPVSAENHDVYIYFPASAGGGSQRLFRKIGSRSSVYTSENSVRKDGSYIYEEFMPTDGTDVKVYTVGAEYAHAEARKSPGLDGKVERDEFGKEVRYPVILRADEKLIAMKICLAFKQAICGFDLLRTEGKSFVCDVNGFSFVKNSTKYYDDCASILGHMILRELAPTFAIPYPIDYQPDDPPFVPTALGTRMELRCVIAVIRHGDRTPKQKMKMVVLHPL</sequence>
<comment type="subcellular location">
    <subcellularLocation>
        <location evidence="1 10">Cytoplasm</location>
        <location evidence="1 10">Cytosol</location>
    </subcellularLocation>
</comment>
<comment type="catalytic activity">
    <reaction evidence="9">
        <text>1D-myo-inositol hexakisphosphate + ATP = 1-diphospho-1D-myo-inositol 2,3,4,5,6-pentakisphosphate + ADP</text>
        <dbReference type="Rhea" id="RHEA:37459"/>
        <dbReference type="ChEBI" id="CHEBI:30616"/>
        <dbReference type="ChEBI" id="CHEBI:58130"/>
        <dbReference type="ChEBI" id="CHEBI:74946"/>
        <dbReference type="ChEBI" id="CHEBI:456216"/>
        <dbReference type="EC" id="2.7.4.24"/>
    </reaction>
    <physiologicalReaction direction="left-to-right" evidence="9">
        <dbReference type="Rhea" id="RHEA:37460"/>
    </physiologicalReaction>
</comment>
<keyword evidence="7 10" id="KW-0067">ATP-binding</keyword>
<evidence type="ECO:0000256" key="8">
    <source>
        <dbReference type="ARBA" id="ARBA00033696"/>
    </source>
</evidence>
<dbReference type="FunFam" id="3.30.470.20:FF:000003">
    <property type="entry name" value="Inositol hexakisphosphate and diphosphoinositol-pentakisphosphate kinase"/>
    <property type="match status" value="1"/>
</dbReference>
<dbReference type="SUPFAM" id="SSF53254">
    <property type="entry name" value="Phosphoglycerate mutase-like"/>
    <property type="match status" value="1"/>
</dbReference>
<comment type="similarity">
    <text evidence="2 10">Belongs to the histidine acid phosphatase family. VIP1 subfamily.</text>
</comment>
<dbReference type="Gene3D" id="3.40.50.11950">
    <property type="match status" value="1"/>
</dbReference>
<proteinExistence type="inferred from homology"/>
<dbReference type="Pfam" id="PF00328">
    <property type="entry name" value="His_Phos_2"/>
    <property type="match status" value="1"/>
</dbReference>
<comment type="caution">
    <text evidence="13">The sequence shown here is derived from an EMBL/GenBank/DDBJ whole genome shotgun (WGS) entry which is preliminary data.</text>
</comment>
<dbReference type="PROSITE" id="PS00616">
    <property type="entry name" value="HIS_ACID_PHOSPHAT_1"/>
    <property type="match status" value="1"/>
</dbReference>
<evidence type="ECO:0000259" key="12">
    <source>
        <dbReference type="Pfam" id="PF18086"/>
    </source>
</evidence>
<dbReference type="InterPro" id="IPR029033">
    <property type="entry name" value="His_PPase_superfam"/>
</dbReference>
<dbReference type="GO" id="GO:0033857">
    <property type="term" value="F:5-diphosphoinositol pentakisphosphate 1-kinase activity"/>
    <property type="evidence" value="ECO:0007669"/>
    <property type="project" value="TreeGrafter"/>
</dbReference>
<dbReference type="GO" id="GO:0005524">
    <property type="term" value="F:ATP binding"/>
    <property type="evidence" value="ECO:0007669"/>
    <property type="project" value="UniProtKB-KW"/>
</dbReference>
<evidence type="ECO:0000256" key="5">
    <source>
        <dbReference type="ARBA" id="ARBA00022741"/>
    </source>
</evidence>
<comment type="catalytic activity">
    <reaction evidence="8">
        <text>5-diphospho-1D-myo-inositol 1,2,3,4,6-pentakisphosphate + ATP + H(+) = 1,5-bis(diphospho)-1D-myo-inositol 2,3,4,6-tetrakisphosphate + ADP</text>
        <dbReference type="Rhea" id="RHEA:10276"/>
        <dbReference type="ChEBI" id="CHEBI:15378"/>
        <dbReference type="ChEBI" id="CHEBI:30616"/>
        <dbReference type="ChEBI" id="CHEBI:58628"/>
        <dbReference type="ChEBI" id="CHEBI:77983"/>
        <dbReference type="ChEBI" id="CHEBI:456216"/>
        <dbReference type="EC" id="2.7.4.24"/>
    </reaction>
    <physiologicalReaction direction="left-to-right" evidence="8">
        <dbReference type="Rhea" id="RHEA:10277"/>
    </physiologicalReaction>
</comment>
<evidence type="ECO:0000256" key="9">
    <source>
        <dbReference type="ARBA" id="ARBA00034629"/>
    </source>
</evidence>
<dbReference type="InterPro" id="IPR037446">
    <property type="entry name" value="His_Pase_VIP1"/>
</dbReference>
<dbReference type="GO" id="GO:0006020">
    <property type="term" value="P:inositol metabolic process"/>
    <property type="evidence" value="ECO:0007669"/>
    <property type="project" value="TreeGrafter"/>
</dbReference>
<dbReference type="Proteomes" id="UP000663864">
    <property type="component" value="Unassembled WGS sequence"/>
</dbReference>
<keyword evidence="4 10" id="KW-0808">Transferase</keyword>
<evidence type="ECO:0000256" key="1">
    <source>
        <dbReference type="ARBA" id="ARBA00004514"/>
    </source>
</evidence>
<dbReference type="EMBL" id="CAJNOT010006021">
    <property type="protein sequence ID" value="CAF1480370.1"/>
    <property type="molecule type" value="Genomic_DNA"/>
</dbReference>
<keyword evidence="5 10" id="KW-0547">Nucleotide-binding</keyword>
<evidence type="ECO:0000256" key="3">
    <source>
        <dbReference type="ARBA" id="ARBA00022490"/>
    </source>
</evidence>
<dbReference type="FunFam" id="3.40.50.11950:FF:000003">
    <property type="entry name" value="Inositol hexakisphosphate and diphosphoinositol-pentakisphosphate kinase"/>
    <property type="match status" value="1"/>
</dbReference>
<dbReference type="Gene3D" id="3.30.470.20">
    <property type="entry name" value="ATP-grasp fold, B domain"/>
    <property type="match status" value="1"/>
</dbReference>
<dbReference type="GO" id="GO:0032958">
    <property type="term" value="P:inositol phosphate biosynthetic process"/>
    <property type="evidence" value="ECO:0007669"/>
    <property type="project" value="TreeGrafter"/>
</dbReference>
<comment type="function">
    <text evidence="10">Bifunctional inositol kinase that acts in concert with the IP6K kinases to synthesize the diphosphate group-containing inositol pyrophosphates diphosphoinositol pentakisphosphate, PP-InsP5, and bis-diphosphoinositol tetrakisphosphate, (PP)2-InsP4. PP-InsP5 and (PP)2-InsP4, also respectively called InsP7 and InsP8, may regulate a variety of cellular processes, including apoptosis, vesicle trafficking, cytoskeletal dynamics, and exocytosis. Phosphorylates inositol hexakisphosphate (InsP6).</text>
</comment>
<dbReference type="InterPro" id="IPR033379">
    <property type="entry name" value="Acid_Pase_AS"/>
</dbReference>
<evidence type="ECO:0000256" key="2">
    <source>
        <dbReference type="ARBA" id="ARBA00005609"/>
    </source>
</evidence>
<dbReference type="PANTHER" id="PTHR12750">
    <property type="entry name" value="DIPHOSPHOINOSITOL PENTAKISPHOSPHATE KINASE"/>
    <property type="match status" value="1"/>
</dbReference>
<accession>A0A815RRM5</accession>
<dbReference type="SUPFAM" id="SSF56059">
    <property type="entry name" value="Glutathione synthetase ATP-binding domain-like"/>
    <property type="match status" value="1"/>
</dbReference>
<evidence type="ECO:0000256" key="11">
    <source>
        <dbReference type="SAM" id="MobiDB-lite"/>
    </source>
</evidence>
<dbReference type="GO" id="GO:0005829">
    <property type="term" value="C:cytosol"/>
    <property type="evidence" value="ECO:0007669"/>
    <property type="project" value="UniProtKB-SubCell"/>
</dbReference>
<protein>
    <recommendedName>
        <fullName evidence="10">Inositol hexakisphosphate and diphosphoinositol-pentakisphosphate kinase</fullName>
        <ecNumber evidence="10">2.7.4.24</ecNumber>
    </recommendedName>
</protein>
<evidence type="ECO:0000256" key="7">
    <source>
        <dbReference type="ARBA" id="ARBA00022840"/>
    </source>
</evidence>
<keyword evidence="6 10" id="KW-0418">Kinase</keyword>
<dbReference type="EMBL" id="CAJOBD010010304">
    <property type="protein sequence ID" value="CAF4150520.1"/>
    <property type="molecule type" value="Genomic_DNA"/>
</dbReference>
<evidence type="ECO:0000256" key="10">
    <source>
        <dbReference type="RuleBase" id="RU365032"/>
    </source>
</evidence>
<evidence type="ECO:0000313" key="15">
    <source>
        <dbReference type="Proteomes" id="UP000663864"/>
    </source>
</evidence>
<dbReference type="PANTHER" id="PTHR12750:SF9">
    <property type="entry name" value="INOSITOL HEXAKISPHOSPHATE AND DIPHOSPHOINOSITOL-PENTAKISPHOSPHATE KINASE"/>
    <property type="match status" value="1"/>
</dbReference>
<keyword evidence="3 10" id="KW-0963">Cytoplasm</keyword>
<dbReference type="EC" id="2.7.4.24" evidence="10"/>
<dbReference type="Proteomes" id="UP000663836">
    <property type="component" value="Unassembled WGS sequence"/>
</dbReference>
<name>A0A815RRM5_9BILA</name>
<dbReference type="AlphaFoldDB" id="A0A815RRM5"/>
<dbReference type="Pfam" id="PF18086">
    <property type="entry name" value="PPIP5K2_N"/>
    <property type="match status" value="1"/>
</dbReference>
<reference evidence="13" key="1">
    <citation type="submission" date="2021-02" db="EMBL/GenBank/DDBJ databases">
        <authorList>
            <person name="Nowell W R."/>
        </authorList>
    </citation>
    <scope>NUCLEOTIDE SEQUENCE</scope>
</reference>
<evidence type="ECO:0000256" key="6">
    <source>
        <dbReference type="ARBA" id="ARBA00022777"/>
    </source>
</evidence>